<dbReference type="GO" id="GO:0030968">
    <property type="term" value="P:endoplasmic reticulum unfolded protein response"/>
    <property type="evidence" value="ECO:0007669"/>
    <property type="project" value="TreeGrafter"/>
</dbReference>
<proteinExistence type="predicted"/>
<reference evidence="4 5" key="1">
    <citation type="submission" date="2020-08" db="EMBL/GenBank/DDBJ databases">
        <title>Cohnella phylogeny.</title>
        <authorList>
            <person name="Dunlap C."/>
        </authorList>
    </citation>
    <scope>NUCLEOTIDE SEQUENCE [LARGE SCALE GENOMIC DNA]</scope>
    <source>
        <strain evidence="4 5">DSM 103658</strain>
    </source>
</reference>
<dbReference type="EMBL" id="JACJVN010000095">
    <property type="protein sequence ID" value="MBB6679603.1"/>
    <property type="molecule type" value="Genomic_DNA"/>
</dbReference>
<accession>A0A841TDT4</accession>
<dbReference type="AlphaFoldDB" id="A0A841TDT4"/>
<dbReference type="PANTHER" id="PTHR44227">
    <property type="match status" value="1"/>
</dbReference>
<evidence type="ECO:0000313" key="4">
    <source>
        <dbReference type="EMBL" id="MBB6679603.1"/>
    </source>
</evidence>
<dbReference type="PROSITE" id="PS50005">
    <property type="entry name" value="TPR"/>
    <property type="match status" value="2"/>
</dbReference>
<dbReference type="GO" id="GO:0000030">
    <property type="term" value="F:mannosyltransferase activity"/>
    <property type="evidence" value="ECO:0007669"/>
    <property type="project" value="TreeGrafter"/>
</dbReference>
<dbReference type="RefSeq" id="WP_185180861.1">
    <property type="nucleotide sequence ID" value="NZ_CBCSEP010000020.1"/>
</dbReference>
<keyword evidence="1" id="KW-0677">Repeat</keyword>
<dbReference type="Gene3D" id="1.25.40.10">
    <property type="entry name" value="Tetratricopeptide repeat domain"/>
    <property type="match status" value="2"/>
</dbReference>
<protein>
    <submittedName>
        <fullName evidence="4">Tetratricopeptide repeat protein</fullName>
    </submittedName>
</protein>
<dbReference type="InterPro" id="IPR052346">
    <property type="entry name" value="O-mannosyl-transferase_TMTC"/>
</dbReference>
<dbReference type="SMART" id="SM00028">
    <property type="entry name" value="TPR"/>
    <property type="match status" value="3"/>
</dbReference>
<dbReference type="GO" id="GO:0035269">
    <property type="term" value="P:protein O-linked glycosylation via mannose"/>
    <property type="evidence" value="ECO:0007669"/>
    <property type="project" value="TreeGrafter"/>
</dbReference>
<dbReference type="Pfam" id="PF13432">
    <property type="entry name" value="TPR_16"/>
    <property type="match status" value="2"/>
</dbReference>
<organism evidence="4 5">
    <name type="scientific">Cohnella lubricantis</name>
    <dbReference type="NCBI Taxonomy" id="2163172"/>
    <lineage>
        <taxon>Bacteria</taxon>
        <taxon>Bacillati</taxon>
        <taxon>Bacillota</taxon>
        <taxon>Bacilli</taxon>
        <taxon>Bacillales</taxon>
        <taxon>Paenibacillaceae</taxon>
        <taxon>Cohnella</taxon>
    </lineage>
</organism>
<dbReference type="PROSITE" id="PS50293">
    <property type="entry name" value="TPR_REGION"/>
    <property type="match status" value="1"/>
</dbReference>
<evidence type="ECO:0000256" key="2">
    <source>
        <dbReference type="ARBA" id="ARBA00022803"/>
    </source>
</evidence>
<evidence type="ECO:0000313" key="5">
    <source>
        <dbReference type="Proteomes" id="UP000574133"/>
    </source>
</evidence>
<keyword evidence="2 3" id="KW-0802">TPR repeat</keyword>
<comment type="caution">
    <text evidence="4">The sequence shown here is derived from an EMBL/GenBank/DDBJ whole genome shotgun (WGS) entry which is preliminary data.</text>
</comment>
<dbReference type="PANTHER" id="PTHR44227:SF3">
    <property type="entry name" value="PROTEIN O-MANNOSYL-TRANSFERASE TMTC4"/>
    <property type="match status" value="1"/>
</dbReference>
<evidence type="ECO:0000256" key="1">
    <source>
        <dbReference type="ARBA" id="ARBA00022737"/>
    </source>
</evidence>
<dbReference type="Proteomes" id="UP000574133">
    <property type="component" value="Unassembled WGS sequence"/>
</dbReference>
<dbReference type="SUPFAM" id="SSF48452">
    <property type="entry name" value="TPR-like"/>
    <property type="match status" value="1"/>
</dbReference>
<name>A0A841TDT4_9BACL</name>
<dbReference type="InterPro" id="IPR019734">
    <property type="entry name" value="TPR_rpt"/>
</dbReference>
<keyword evidence="5" id="KW-1185">Reference proteome</keyword>
<evidence type="ECO:0000256" key="3">
    <source>
        <dbReference type="PROSITE-ProRule" id="PRU00339"/>
    </source>
</evidence>
<dbReference type="InterPro" id="IPR011990">
    <property type="entry name" value="TPR-like_helical_dom_sf"/>
</dbReference>
<feature type="repeat" description="TPR" evidence="3">
    <location>
        <begin position="118"/>
        <end position="151"/>
    </location>
</feature>
<feature type="repeat" description="TPR" evidence="3">
    <location>
        <begin position="37"/>
        <end position="70"/>
    </location>
</feature>
<gene>
    <name evidence="4" type="ORF">H4Q31_20175</name>
</gene>
<sequence>MDGESCIQQAYEAIFRGDYEAAGAWFERAVEAEPSNASYYYRGSITLARSGKLHLALEYARRAVELAPEEPAYWEQLRMLQARRKIGEARELLSRHPAQSAMAVPLLQEAFHMDPLAADARLLLGIAYRMLGEYDKAIESLQDALQLNPQYEEARKLLSVVRSERRRKRRKT</sequence>